<feature type="region of interest" description="Disordered" evidence="1">
    <location>
        <begin position="395"/>
        <end position="439"/>
    </location>
</feature>
<protein>
    <submittedName>
        <fullName evidence="2">Uncharacterized protein</fullName>
    </submittedName>
</protein>
<evidence type="ECO:0000313" key="2">
    <source>
        <dbReference type="EMBL" id="KAJ7019586.1"/>
    </source>
</evidence>
<proteinExistence type="predicted"/>
<feature type="compositionally biased region" description="Gly residues" evidence="1">
    <location>
        <begin position="458"/>
        <end position="479"/>
    </location>
</feature>
<organism evidence="2 3">
    <name type="scientific">Mycena alexandri</name>
    <dbReference type="NCBI Taxonomy" id="1745969"/>
    <lineage>
        <taxon>Eukaryota</taxon>
        <taxon>Fungi</taxon>
        <taxon>Dikarya</taxon>
        <taxon>Basidiomycota</taxon>
        <taxon>Agaricomycotina</taxon>
        <taxon>Agaricomycetes</taxon>
        <taxon>Agaricomycetidae</taxon>
        <taxon>Agaricales</taxon>
        <taxon>Marasmiineae</taxon>
        <taxon>Mycenaceae</taxon>
        <taxon>Mycena</taxon>
    </lineage>
</organism>
<keyword evidence="3" id="KW-1185">Reference proteome</keyword>
<sequence>MIPDSILASPTSFTSGPSLETVASLNAVTDQLANLAGLNSPETTPHPDSIQLPPTVEMDIDIRTVDMNQHKDALDVLVCRGKPEGLRVRGNRCTPWYKINYSRVRPALKPNFTDDCVAAVVLTSDFIDRTGAADAIAAILIDEHVPDADKVKVLPAFPKVQATGDDPMAIMPFTQIIINCTAAFKQALDADSIFHGTHNGRPVTFYCIPVNPPTPFIFSVFTGFTSDATANDVTAAVFTSLIQRPDFLQMVAEDHSNITGDLSHYIIILHIPDARDLGELKPELVLAIAMHWATVETCTVYRGGRRHGVPLLAHRLSFPPISKDHTANQRLQRYIMSPGFMADGRRFGEGRPWFKGSATSPEYMSCSECHGIDHYKEFCTVSDSRRYRELRGIPEPTTDESAIPTSLLETPQPGASNTNDWTPVPYRGGGRGGWRPRGAPRGHAGGYNAGYNGGNGYNGGYGGGYNGGGRGASRGGGSSSRGYTYKPYQY</sequence>
<evidence type="ECO:0000256" key="1">
    <source>
        <dbReference type="SAM" id="MobiDB-lite"/>
    </source>
</evidence>
<dbReference type="AlphaFoldDB" id="A0AAD6S3G7"/>
<reference evidence="2" key="1">
    <citation type="submission" date="2023-03" db="EMBL/GenBank/DDBJ databases">
        <title>Massive genome expansion in bonnet fungi (Mycena s.s.) driven by repeated elements and novel gene families across ecological guilds.</title>
        <authorList>
            <consortium name="Lawrence Berkeley National Laboratory"/>
            <person name="Harder C.B."/>
            <person name="Miyauchi S."/>
            <person name="Viragh M."/>
            <person name="Kuo A."/>
            <person name="Thoen E."/>
            <person name="Andreopoulos B."/>
            <person name="Lu D."/>
            <person name="Skrede I."/>
            <person name="Drula E."/>
            <person name="Henrissat B."/>
            <person name="Morin E."/>
            <person name="Kohler A."/>
            <person name="Barry K."/>
            <person name="LaButti K."/>
            <person name="Morin E."/>
            <person name="Salamov A."/>
            <person name="Lipzen A."/>
            <person name="Mereny Z."/>
            <person name="Hegedus B."/>
            <person name="Baldrian P."/>
            <person name="Stursova M."/>
            <person name="Weitz H."/>
            <person name="Taylor A."/>
            <person name="Grigoriev I.V."/>
            <person name="Nagy L.G."/>
            <person name="Martin F."/>
            <person name="Kauserud H."/>
        </authorList>
    </citation>
    <scope>NUCLEOTIDE SEQUENCE</scope>
    <source>
        <strain evidence="2">CBHHK200</strain>
    </source>
</reference>
<feature type="compositionally biased region" description="Polar residues" evidence="1">
    <location>
        <begin position="399"/>
        <end position="421"/>
    </location>
</feature>
<accession>A0AAD6S3G7</accession>
<dbReference type="Proteomes" id="UP001218188">
    <property type="component" value="Unassembled WGS sequence"/>
</dbReference>
<evidence type="ECO:0000313" key="3">
    <source>
        <dbReference type="Proteomes" id="UP001218188"/>
    </source>
</evidence>
<gene>
    <name evidence="2" type="ORF">C8F04DRAFT_1197569</name>
</gene>
<feature type="region of interest" description="Disordered" evidence="1">
    <location>
        <begin position="458"/>
        <end position="490"/>
    </location>
</feature>
<comment type="caution">
    <text evidence="2">The sequence shown here is derived from an EMBL/GenBank/DDBJ whole genome shotgun (WGS) entry which is preliminary data.</text>
</comment>
<name>A0AAD6S3G7_9AGAR</name>
<dbReference type="EMBL" id="JARJCM010000289">
    <property type="protein sequence ID" value="KAJ7019586.1"/>
    <property type="molecule type" value="Genomic_DNA"/>
</dbReference>